<evidence type="ECO:0000256" key="4">
    <source>
        <dbReference type="HAMAP-Rule" id="MF_00198"/>
    </source>
</evidence>
<dbReference type="eggNOG" id="COG4262">
    <property type="taxonomic scope" value="Bacteria"/>
</dbReference>
<feature type="transmembrane region" description="Helical" evidence="4">
    <location>
        <begin position="38"/>
        <end position="64"/>
    </location>
</feature>
<dbReference type="SUPFAM" id="SSF103473">
    <property type="entry name" value="MFS general substrate transporter"/>
    <property type="match status" value="1"/>
</dbReference>
<evidence type="ECO:0000313" key="9">
    <source>
        <dbReference type="Proteomes" id="UP000030002"/>
    </source>
</evidence>
<feature type="binding site" evidence="4">
    <location>
        <position position="306"/>
    </location>
    <ligand>
        <name>spermidine</name>
        <dbReference type="ChEBI" id="CHEBI:57834"/>
    </ligand>
</feature>
<feature type="transmembrane region" description="Helical" evidence="4">
    <location>
        <begin position="133"/>
        <end position="156"/>
    </location>
</feature>
<dbReference type="GO" id="GO:0010487">
    <property type="term" value="F:thermospermine synthase activity"/>
    <property type="evidence" value="ECO:0007669"/>
    <property type="project" value="UniProtKB-ARBA"/>
</dbReference>
<comment type="caution">
    <text evidence="8">The sequence shown here is derived from an EMBL/GenBank/DDBJ whole genome shotgun (WGS) entry which is preliminary data.</text>
</comment>
<dbReference type="RefSeq" id="WP_084071895.1">
    <property type="nucleotide sequence ID" value="NZ_AVPJ01000003.1"/>
</dbReference>
<dbReference type="InterPro" id="IPR030374">
    <property type="entry name" value="PABS"/>
</dbReference>
<dbReference type="HAMAP" id="MF_00198">
    <property type="entry name" value="Spermidine_synth"/>
    <property type="match status" value="1"/>
</dbReference>
<feature type="transmembrane region" description="Helical" evidence="4">
    <location>
        <begin position="70"/>
        <end position="91"/>
    </location>
</feature>
<dbReference type="PROSITE" id="PS01330">
    <property type="entry name" value="PABS_1"/>
    <property type="match status" value="1"/>
</dbReference>
<feature type="transmembrane region" description="Helical" evidence="4">
    <location>
        <begin position="231"/>
        <end position="252"/>
    </location>
</feature>
<dbReference type="EMBL" id="AVPJ01000003">
    <property type="protein sequence ID" value="KGN33803.1"/>
    <property type="molecule type" value="Genomic_DNA"/>
</dbReference>
<feature type="binding site" evidence="4">
    <location>
        <position position="274"/>
    </location>
    <ligand>
        <name>S-methyl-5'-thioadenosine</name>
        <dbReference type="ChEBI" id="CHEBI:17509"/>
    </ligand>
</feature>
<feature type="transmembrane region" description="Helical" evidence="4">
    <location>
        <begin position="200"/>
        <end position="219"/>
    </location>
</feature>
<proteinExistence type="inferred from homology"/>
<feature type="binding site" evidence="4">
    <location>
        <begin position="382"/>
        <end position="383"/>
    </location>
    <ligand>
        <name>S-methyl-5'-thioadenosine</name>
        <dbReference type="ChEBI" id="CHEBI:17509"/>
    </ligand>
</feature>
<keyword evidence="4" id="KW-0745">Spermidine biosynthesis</keyword>
<keyword evidence="4" id="KW-1133">Transmembrane helix</keyword>
<keyword evidence="9" id="KW-1185">Reference proteome</keyword>
<evidence type="ECO:0000256" key="3">
    <source>
        <dbReference type="ARBA" id="ARBA00023115"/>
    </source>
</evidence>
<keyword evidence="3 4" id="KW-0620">Polyamine biosynthesis</keyword>
<dbReference type="UniPathway" id="UPA00248">
    <property type="reaction ID" value="UER00314"/>
</dbReference>
<dbReference type="PANTHER" id="PTHR43317:SF1">
    <property type="entry name" value="THERMOSPERMINE SYNTHASE ACAULIS5"/>
    <property type="match status" value="1"/>
</dbReference>
<dbReference type="STRING" id="1385520.N802_08325"/>
<comment type="subcellular location">
    <subcellularLocation>
        <location evidence="4">Cell membrane</location>
        <topology evidence="4">Multi-pass membrane protein</topology>
    </subcellularLocation>
</comment>
<name>A0A0A0J9H6_9MICO</name>
<comment type="subunit">
    <text evidence="4">Homodimer or homotetramer.</text>
</comment>
<feature type="binding site" evidence="4">
    <location>
        <position position="348"/>
    </location>
    <ligand>
        <name>S-methyl-5'-thioadenosine</name>
        <dbReference type="ChEBI" id="CHEBI:17509"/>
    </ligand>
</feature>
<comment type="caution">
    <text evidence="4">Lacks conserved residue(s) required for the propagation of feature annotation.</text>
</comment>
<evidence type="ECO:0000256" key="6">
    <source>
        <dbReference type="SAM" id="MobiDB-lite"/>
    </source>
</evidence>
<dbReference type="GO" id="GO:0008295">
    <property type="term" value="P:spermidine biosynthetic process"/>
    <property type="evidence" value="ECO:0007669"/>
    <property type="project" value="UniProtKB-UniRule"/>
</dbReference>
<reference evidence="8 9" key="1">
    <citation type="submission" date="2013-08" db="EMBL/GenBank/DDBJ databases">
        <title>The genome sequence of Knoellia sinensis.</title>
        <authorList>
            <person name="Zhu W."/>
            <person name="Wang G."/>
        </authorList>
    </citation>
    <scope>NUCLEOTIDE SEQUENCE [LARGE SCALE GENOMIC DNA]</scope>
    <source>
        <strain evidence="8 9">KCTC 19936</strain>
    </source>
</reference>
<dbReference type="EC" id="2.5.1.16" evidence="4"/>
<feature type="transmembrane region" description="Helical" evidence="4">
    <location>
        <begin position="168"/>
        <end position="194"/>
    </location>
</feature>
<comment type="function">
    <text evidence="4">Catalyzes the irreversible transfer of a propylamine group from the amino donor S-adenosylmethioninamine (decarboxy-AdoMet) to putrescine (1,4-diaminobutane) to yield spermidine.</text>
</comment>
<dbReference type="CDD" id="cd02440">
    <property type="entry name" value="AdoMet_MTases"/>
    <property type="match status" value="1"/>
</dbReference>
<feature type="transmembrane region" description="Helical" evidence="4">
    <location>
        <begin position="98"/>
        <end position="127"/>
    </location>
</feature>
<dbReference type="InterPro" id="IPR029063">
    <property type="entry name" value="SAM-dependent_MTases_sf"/>
</dbReference>
<dbReference type="NCBIfam" id="NF037959">
    <property type="entry name" value="MFS_SpdSyn"/>
    <property type="match status" value="1"/>
</dbReference>
<comment type="catalytic activity">
    <reaction evidence="4">
        <text>S-adenosyl 3-(methylsulfanyl)propylamine + putrescine = S-methyl-5'-thioadenosine + spermidine + H(+)</text>
        <dbReference type="Rhea" id="RHEA:12721"/>
        <dbReference type="ChEBI" id="CHEBI:15378"/>
        <dbReference type="ChEBI" id="CHEBI:17509"/>
        <dbReference type="ChEBI" id="CHEBI:57443"/>
        <dbReference type="ChEBI" id="CHEBI:57834"/>
        <dbReference type="ChEBI" id="CHEBI:326268"/>
        <dbReference type="EC" id="2.5.1.16"/>
    </reaction>
</comment>
<gene>
    <name evidence="4" type="primary">speE</name>
    <name evidence="8" type="ORF">N802_08325</name>
</gene>
<comment type="similarity">
    <text evidence="1 4">Belongs to the spermidine/spermine synthase family.</text>
</comment>
<keyword evidence="4" id="KW-0472">Membrane</keyword>
<dbReference type="InterPro" id="IPR001045">
    <property type="entry name" value="Spermi_synthase"/>
</dbReference>
<dbReference type="SUPFAM" id="SSF53335">
    <property type="entry name" value="S-adenosyl-L-methionine-dependent methyltransferases"/>
    <property type="match status" value="1"/>
</dbReference>
<feature type="binding site" evidence="4">
    <location>
        <position position="328"/>
    </location>
    <ligand>
        <name>spermidine</name>
        <dbReference type="ChEBI" id="CHEBI:57834"/>
    </ligand>
</feature>
<dbReference type="InterPro" id="IPR030373">
    <property type="entry name" value="PABS_CS"/>
</dbReference>
<evidence type="ECO:0000259" key="7">
    <source>
        <dbReference type="PROSITE" id="PS51006"/>
    </source>
</evidence>
<keyword evidence="4" id="KW-1003">Cell membrane</keyword>
<dbReference type="InterPro" id="IPR036259">
    <property type="entry name" value="MFS_trans_sf"/>
</dbReference>
<dbReference type="AlphaFoldDB" id="A0A0A0J9H6"/>
<feature type="domain" description="PABS" evidence="7">
    <location>
        <begin position="241"/>
        <end position="479"/>
    </location>
</feature>
<keyword evidence="2 4" id="KW-0808">Transferase</keyword>
<dbReference type="GO" id="GO:0004766">
    <property type="term" value="F:spermidine synthase activity"/>
    <property type="evidence" value="ECO:0007669"/>
    <property type="project" value="UniProtKB-UniRule"/>
</dbReference>
<evidence type="ECO:0000256" key="1">
    <source>
        <dbReference type="ARBA" id="ARBA00007867"/>
    </source>
</evidence>
<dbReference type="Gene3D" id="3.40.50.150">
    <property type="entry name" value="Vaccinia Virus protein VP39"/>
    <property type="match status" value="1"/>
</dbReference>
<accession>A0A0A0J9H6</accession>
<feature type="region of interest" description="Disordered" evidence="6">
    <location>
        <begin position="1"/>
        <end position="25"/>
    </location>
</feature>
<dbReference type="NCBIfam" id="NF002956">
    <property type="entry name" value="PRK03612.1"/>
    <property type="match status" value="1"/>
</dbReference>
<evidence type="ECO:0000313" key="8">
    <source>
        <dbReference type="EMBL" id="KGN33803.1"/>
    </source>
</evidence>
<protein>
    <recommendedName>
        <fullName evidence="4">Polyamine aminopropyltransferase</fullName>
    </recommendedName>
    <alternativeName>
        <fullName evidence="4">Putrescine aminopropyltransferase</fullName>
        <shortName evidence="4">PAPT</shortName>
    </alternativeName>
    <alternativeName>
        <fullName evidence="4">Spermidine synthase</fullName>
        <shortName evidence="4">SPDS</shortName>
        <shortName evidence="4">SPDSY</shortName>
        <ecNumber evidence="4">2.5.1.16</ecNumber>
    </alternativeName>
</protein>
<keyword evidence="4" id="KW-0812">Transmembrane</keyword>
<feature type="active site" description="Proton acceptor" evidence="4 5">
    <location>
        <position position="400"/>
    </location>
</feature>
<organism evidence="8 9">
    <name type="scientific">Knoellia sinensis KCTC 19936</name>
    <dbReference type="NCBI Taxonomy" id="1385520"/>
    <lineage>
        <taxon>Bacteria</taxon>
        <taxon>Bacillati</taxon>
        <taxon>Actinomycetota</taxon>
        <taxon>Actinomycetes</taxon>
        <taxon>Micrococcales</taxon>
        <taxon>Intrasporangiaceae</taxon>
        <taxon>Knoellia</taxon>
    </lineage>
</organism>
<dbReference type="Pfam" id="PF01564">
    <property type="entry name" value="Spermine_synth"/>
    <property type="match status" value="1"/>
</dbReference>
<dbReference type="PANTHER" id="PTHR43317">
    <property type="entry name" value="THERMOSPERMINE SYNTHASE ACAULIS5"/>
    <property type="match status" value="1"/>
</dbReference>
<evidence type="ECO:0000256" key="2">
    <source>
        <dbReference type="ARBA" id="ARBA00022679"/>
    </source>
</evidence>
<sequence>MSANLVNDRADAHNDDAPEAPGGPAGGRLSGRARLRRSLVLAAVFVCAACGLVYELALVALGSYLLGNTITQASVVLALMVFAMGIGSLAAKPLTRHAAVAFAAVEIVLALVGGTSVLVLYAAFAWWSLYQPMLVVLALAIGLLIGAEIPLLMTLLQRIRRQEASSAVADLFAADYVGALVGGMAFPFVLLPWLGLLEGTLVVGAVNAAAGAAVTLGLFRTSIGRRARVLVAGALVLTLATLLALAGLASTFEATARQRIFRDPVVHSERSAYQEIVVTRSMKGKDTRLFLNGDLQFSSVDEYRYHEALVHPAMSGRRQRALVLGGGDGLAARELLGYDDVASVTLVDLDPAVVRLARQDPTLRTLNDDAFADPRLHVVHADAFAWLRANQQEFDVVIADMPDADDVATAKLYSVETYGLVRRALAPGGRVVVQAGSPYFAPEAYWTTAASLRAAGLSPTAYHVDVPSFGDWGFFLATHGPAPELRMPADAPTTRFLDADTLEAAQTFPKDRAAMPLSPSTLLEPTILERQGNWQGY</sequence>
<dbReference type="Proteomes" id="UP000030002">
    <property type="component" value="Unassembled WGS sequence"/>
</dbReference>
<dbReference type="GO" id="GO:0005886">
    <property type="term" value="C:plasma membrane"/>
    <property type="evidence" value="ECO:0007669"/>
    <property type="project" value="UniProtKB-SubCell"/>
</dbReference>
<evidence type="ECO:0000256" key="5">
    <source>
        <dbReference type="PROSITE-ProRule" id="PRU00354"/>
    </source>
</evidence>
<dbReference type="PROSITE" id="PS51006">
    <property type="entry name" value="PABS_2"/>
    <property type="match status" value="1"/>
</dbReference>
<comment type="pathway">
    <text evidence="4">Amine and polyamine biosynthesis; spermidine biosynthesis; spermidine from putrescine: step 1/1.</text>
</comment>